<evidence type="ECO:0000256" key="2">
    <source>
        <dbReference type="ARBA" id="ARBA00009077"/>
    </source>
</evidence>
<dbReference type="InterPro" id="IPR015422">
    <property type="entry name" value="PyrdxlP-dep_Trfase_small"/>
</dbReference>
<comment type="cofactor">
    <cofactor evidence="1 7">
        <name>pyridoxal 5'-phosphate</name>
        <dbReference type="ChEBI" id="CHEBI:597326"/>
    </cofactor>
</comment>
<evidence type="ECO:0000256" key="3">
    <source>
        <dbReference type="ARBA" id="ARBA00022898"/>
    </source>
</evidence>
<keyword evidence="9" id="KW-1185">Reference proteome</keyword>
<dbReference type="Proteomes" id="UP000068905">
    <property type="component" value="Chromosome"/>
</dbReference>
<keyword evidence="4 8" id="KW-0456">Lyase</keyword>
<dbReference type="OrthoDB" id="9805807at2"/>
<accession>A0A0M3T2B8</accession>
<name>A0A0M3T2B8_9GAMM</name>
<feature type="modified residue" description="N6-(pyridoxal phosphate)lysine" evidence="6">
    <location>
        <position position="208"/>
    </location>
</feature>
<dbReference type="GO" id="GO:0019450">
    <property type="term" value="P:L-cysteine catabolic process to pyruvate"/>
    <property type="evidence" value="ECO:0007669"/>
    <property type="project" value="TreeGrafter"/>
</dbReference>
<dbReference type="EMBL" id="CP006911">
    <property type="protein sequence ID" value="ALE02455.1"/>
    <property type="molecule type" value="Genomic_DNA"/>
</dbReference>
<comment type="similarity">
    <text evidence="2 7">Belongs to the trans-sulfuration enzymes family.</text>
</comment>
<proteinExistence type="inferred from homology"/>
<evidence type="ECO:0000256" key="4">
    <source>
        <dbReference type="ARBA" id="ARBA00023239"/>
    </source>
</evidence>
<dbReference type="NCBIfam" id="TIGR01324">
    <property type="entry name" value="cysta_beta_ly_B"/>
    <property type="match status" value="1"/>
</dbReference>
<dbReference type="AlphaFoldDB" id="A0A0M3T2B8"/>
<dbReference type="FunFam" id="3.40.640.10:FF:000046">
    <property type="entry name" value="Cystathionine gamma-lyase"/>
    <property type="match status" value="1"/>
</dbReference>
<dbReference type="InterPro" id="IPR006233">
    <property type="entry name" value="Cys_b_lyase_bac"/>
</dbReference>
<dbReference type="GO" id="GO:0019346">
    <property type="term" value="P:transsulfuration"/>
    <property type="evidence" value="ECO:0007669"/>
    <property type="project" value="InterPro"/>
</dbReference>
<dbReference type="Gene3D" id="3.40.640.10">
    <property type="entry name" value="Type I PLP-dependent aspartate aminotransferase-like (Major domain)"/>
    <property type="match status" value="1"/>
</dbReference>
<organism evidence="8 9">
    <name type="scientific">Candidatus Pseudothioglobus singularis PS1</name>
    <dbReference type="NCBI Taxonomy" id="1125411"/>
    <lineage>
        <taxon>Bacteria</taxon>
        <taxon>Pseudomonadati</taxon>
        <taxon>Pseudomonadota</taxon>
        <taxon>Gammaproteobacteria</taxon>
        <taxon>Candidatus Pseudothioglobaceae</taxon>
        <taxon>Candidatus Pseudothioglobus</taxon>
    </lineage>
</organism>
<dbReference type="Pfam" id="PF01053">
    <property type="entry name" value="Cys_Met_Meta_PP"/>
    <property type="match status" value="1"/>
</dbReference>
<evidence type="ECO:0000256" key="7">
    <source>
        <dbReference type="RuleBase" id="RU362118"/>
    </source>
</evidence>
<dbReference type="GO" id="GO:0047804">
    <property type="term" value="F:cysteine-S-conjugate beta-lyase activity"/>
    <property type="evidence" value="ECO:0007669"/>
    <property type="project" value="InterPro"/>
</dbReference>
<dbReference type="SUPFAM" id="SSF53383">
    <property type="entry name" value="PLP-dependent transferases"/>
    <property type="match status" value="1"/>
</dbReference>
<dbReference type="PANTHER" id="PTHR43500">
    <property type="entry name" value="CYSTATHIONINE BETA-LYASE-RELATED"/>
    <property type="match status" value="1"/>
</dbReference>
<reference evidence="8 9" key="1">
    <citation type="journal article" date="2015" name="Genome Announc.">
        <title>Genome Sequence of 'Candidatus Thioglobus singularis' Strain PS1, a Mixotroph from the SUP05 Clade of Marine Gammaproteobacteria.</title>
        <authorList>
            <person name="Marshall K.T."/>
            <person name="Morris R.M."/>
        </authorList>
    </citation>
    <scope>NUCLEOTIDE SEQUENCE [LARGE SCALE GENOMIC DNA]</scope>
    <source>
        <strain evidence="8 9">PS1</strain>
    </source>
</reference>
<dbReference type="InterPro" id="IPR000277">
    <property type="entry name" value="Cys/Met-Metab_PyrdxlP-dep_enz"/>
</dbReference>
<protein>
    <submittedName>
        <fullName evidence="8">Cystathionine beta-lyase</fullName>
    </submittedName>
</protein>
<dbReference type="PATRIC" id="fig|1125411.7.peg.1564"/>
<gene>
    <name evidence="8" type="ORF">W908_07955</name>
</gene>
<evidence type="ECO:0000313" key="9">
    <source>
        <dbReference type="Proteomes" id="UP000068905"/>
    </source>
</evidence>
<dbReference type="InterPro" id="IPR015421">
    <property type="entry name" value="PyrdxlP-dep_Trfase_major"/>
</dbReference>
<keyword evidence="3 6" id="KW-0663">Pyridoxal phosphate</keyword>
<dbReference type="Gene3D" id="3.90.1150.10">
    <property type="entry name" value="Aspartate Aminotransferase, domain 1"/>
    <property type="match status" value="1"/>
</dbReference>
<dbReference type="PANTHER" id="PTHR43500:SF1">
    <property type="entry name" value="CYSTATHIONINE BETA-LYASE-RELATED"/>
    <property type="match status" value="1"/>
</dbReference>
<dbReference type="STRING" id="1125411.W908_07955"/>
<evidence type="ECO:0000256" key="5">
    <source>
        <dbReference type="ARBA" id="ARBA00047517"/>
    </source>
</evidence>
<dbReference type="KEGG" id="tsn:W908_07955"/>
<sequence>MSKRSNDVGWIDYTQKYGDREIRTVNPDIQSGSTVLFNNFEDMQLALEGNYPGVDYGTHGLSTQKAFEEAICKLENGHRTYAFPSGINAITSTLMAFTQSGDEVLVCDNVYGPTSRFCHKILSKYDVKTTHIPSDIGSKISSYITKKTRLIFLESPGSNTFEMQDIVEVVKAAKKAGIMTIIDSTWATPLYLKPLDLGADIAIQSVTKYICGHADMLMGCATVNKQYADEFADYFKTVENYTNPQDCYVALRGLRTLKVRLEAHENSANEVARWLDEQDIVDCVIHPSLESHPQHGLWKRDFSGSSGLFSFTFKEAYSADQIALFINSLEMFALGFSWGGYKSLLTARPYKRDGQWVHDGKHVIRLSIGLEDTTDLIEDLKQGFSHLS</sequence>
<evidence type="ECO:0000256" key="6">
    <source>
        <dbReference type="PIRSR" id="PIRSR001434-2"/>
    </source>
</evidence>
<dbReference type="RefSeq" id="WP_053820640.1">
    <property type="nucleotide sequence ID" value="NZ_CP006911.1"/>
</dbReference>
<evidence type="ECO:0000256" key="1">
    <source>
        <dbReference type="ARBA" id="ARBA00001933"/>
    </source>
</evidence>
<dbReference type="GO" id="GO:0030170">
    <property type="term" value="F:pyridoxal phosphate binding"/>
    <property type="evidence" value="ECO:0007669"/>
    <property type="project" value="InterPro"/>
</dbReference>
<comment type="catalytic activity">
    <reaction evidence="5">
        <text>L,L-cystathionine + H2O = L-homocysteine + pyruvate + NH4(+)</text>
        <dbReference type="Rhea" id="RHEA:13965"/>
        <dbReference type="ChEBI" id="CHEBI:15361"/>
        <dbReference type="ChEBI" id="CHEBI:15377"/>
        <dbReference type="ChEBI" id="CHEBI:28938"/>
        <dbReference type="ChEBI" id="CHEBI:58161"/>
        <dbReference type="ChEBI" id="CHEBI:58199"/>
    </reaction>
</comment>
<evidence type="ECO:0000313" key="8">
    <source>
        <dbReference type="EMBL" id="ALE02455.1"/>
    </source>
</evidence>
<dbReference type="PIRSF" id="PIRSF001434">
    <property type="entry name" value="CGS"/>
    <property type="match status" value="1"/>
</dbReference>
<dbReference type="InterPro" id="IPR015424">
    <property type="entry name" value="PyrdxlP-dep_Trfase"/>
</dbReference>